<comment type="subcellular location">
    <subcellularLocation>
        <location evidence="1">Cell membrane</location>
    </subcellularLocation>
    <subcellularLocation>
        <location evidence="2">Late endosome</location>
    </subcellularLocation>
</comment>
<dbReference type="FunFam" id="1.25.40.20:FF:000057">
    <property type="entry name" value="Ankyrin repeat domain-containing protein 13B"/>
    <property type="match status" value="1"/>
</dbReference>
<dbReference type="AlphaFoldDB" id="A0AA97LLR5"/>
<dbReference type="InterPro" id="IPR036770">
    <property type="entry name" value="Ankyrin_rpt-contain_sf"/>
</dbReference>
<keyword evidence="8" id="KW-0040">ANK repeat</keyword>
<keyword evidence="11" id="KW-1185">Reference proteome</keyword>
<dbReference type="RefSeq" id="XP_054857852.1">
    <property type="nucleotide sequence ID" value="XM_055001877.1"/>
</dbReference>
<dbReference type="GO" id="GO:0002091">
    <property type="term" value="P:negative regulation of receptor internalization"/>
    <property type="evidence" value="ECO:0007669"/>
    <property type="project" value="UniProtKB-ARBA"/>
</dbReference>
<keyword evidence="6" id="KW-0472">Membrane</keyword>
<dbReference type="GeneID" id="129344953"/>
<evidence type="ECO:0000313" key="12">
    <source>
        <dbReference type="RefSeq" id="XP_054857852.1"/>
    </source>
</evidence>
<dbReference type="PROSITE" id="PS50297">
    <property type="entry name" value="ANK_REP_REGION"/>
    <property type="match status" value="1"/>
</dbReference>
<evidence type="ECO:0000256" key="2">
    <source>
        <dbReference type="ARBA" id="ARBA00004603"/>
    </source>
</evidence>
<evidence type="ECO:0000256" key="8">
    <source>
        <dbReference type="PROSITE-ProRule" id="PRU00023"/>
    </source>
</evidence>
<dbReference type="SUPFAM" id="SSF48403">
    <property type="entry name" value="Ankyrin repeat"/>
    <property type="match status" value="1"/>
</dbReference>
<dbReference type="GO" id="GO:0140036">
    <property type="term" value="F:ubiquitin-modified protein reader activity"/>
    <property type="evidence" value="ECO:0007669"/>
    <property type="project" value="UniProtKB-ARBA"/>
</dbReference>
<evidence type="ECO:0000259" key="10">
    <source>
        <dbReference type="Pfam" id="PF11904"/>
    </source>
</evidence>
<dbReference type="InterPro" id="IPR021832">
    <property type="entry name" value="ANKRD13"/>
</dbReference>
<evidence type="ECO:0000256" key="6">
    <source>
        <dbReference type="ARBA" id="ARBA00023136"/>
    </source>
</evidence>
<organism evidence="11 12">
    <name type="scientific">Eublepharis macularius</name>
    <name type="common">Leopard gecko</name>
    <name type="synonym">Cyrtodactylus macularius</name>
    <dbReference type="NCBI Taxonomy" id="481883"/>
    <lineage>
        <taxon>Eukaryota</taxon>
        <taxon>Metazoa</taxon>
        <taxon>Chordata</taxon>
        <taxon>Craniata</taxon>
        <taxon>Vertebrata</taxon>
        <taxon>Euteleostomi</taxon>
        <taxon>Lepidosauria</taxon>
        <taxon>Squamata</taxon>
        <taxon>Bifurcata</taxon>
        <taxon>Gekkota</taxon>
        <taxon>Eublepharidae</taxon>
        <taxon>Eublepharinae</taxon>
        <taxon>Eublepharis</taxon>
    </lineage>
</organism>
<dbReference type="Proteomes" id="UP001190640">
    <property type="component" value="Chromosome 17"/>
</dbReference>
<dbReference type="Pfam" id="PF12796">
    <property type="entry name" value="Ank_2"/>
    <property type="match status" value="1"/>
</dbReference>
<protein>
    <submittedName>
        <fullName evidence="12">Ankyrin repeat domain-containing protein 13B</fullName>
    </submittedName>
</protein>
<feature type="domain" description="Ankyrin repeat" evidence="10">
    <location>
        <begin position="163"/>
        <end position="492"/>
    </location>
</feature>
<evidence type="ECO:0000256" key="1">
    <source>
        <dbReference type="ARBA" id="ARBA00004236"/>
    </source>
</evidence>
<evidence type="ECO:0000256" key="4">
    <source>
        <dbReference type="ARBA" id="ARBA00022737"/>
    </source>
</evidence>
<feature type="region of interest" description="Disordered" evidence="9">
    <location>
        <begin position="535"/>
        <end position="624"/>
    </location>
</feature>
<dbReference type="InterPro" id="IPR003903">
    <property type="entry name" value="UIM_dom"/>
</dbReference>
<dbReference type="SMART" id="SM00726">
    <property type="entry name" value="UIM"/>
    <property type="match status" value="2"/>
</dbReference>
<dbReference type="InterPro" id="IPR055285">
    <property type="entry name" value="ANKRD13_C"/>
</dbReference>
<evidence type="ECO:0000256" key="7">
    <source>
        <dbReference type="ARBA" id="ARBA00024956"/>
    </source>
</evidence>
<sequence length="624" mass="69466">MLAASPAGRTSAESRFPLHALVWHDQPARLEQALAAEQVDIEQLDPRGRTPLHLATTLGHLECARVLLRHGADVAKENRSGWTVLQEAVSTRDLELVQLVLRYRDYQRAIKRLAGIPVLLEKLHKAQDFYVEMKWEFTSWVPLVSKICPSDTYKVWKCGQNLRVDTTLLGFDHMTWQRGNRSFIFRGQDTSAVVMEIDHDRQVVYSESLALAANDREGLLAAVQPTEEQVMGRLTAPVVTTQLDTRNIAFERNKTGILGWRSEKTEVVNGYEAKVYGASNVELITRTRTEHLSEQHKGKMKGSKTPLQSFLGIAEQHVGPNNGAFITQTLSQANPTAITPEEYFNPGFELGSRDMGRPIELTTKTQKFKAKLWLCEDHPLSLAEQVAPIIDLMAVSNALFAKLRDFITLRLPPGFPVKIEIPIFHILNARITFGNLNGCDEPVVSIRGTGSPSSDAPSPGSDRSSISSSSSLGSCRCFEMDPSLFEAPRGYSVVGSHPDPLREDDDDLLQFAIQQSLLEAGSEYDQVTIWEALTNSKPGTHPASQEGCKGDRTPQHTPPLRPATPQRPVPAVGRGPSQAVPPSYAEQLRLAMELSAKEQEEAERRSRQEEEDFERILRLSLTEQ</sequence>
<keyword evidence="4" id="KW-0677">Repeat</keyword>
<evidence type="ECO:0000256" key="3">
    <source>
        <dbReference type="ARBA" id="ARBA00022475"/>
    </source>
</evidence>
<accession>A0AA97LLR5</accession>
<feature type="compositionally biased region" description="Pro residues" evidence="9">
    <location>
        <begin position="556"/>
        <end position="568"/>
    </location>
</feature>
<comment type="function">
    <text evidence="7">Ubiquitin-binding protein that specifically recognizes and binds 'Lys-63'-linked ubiquitin. Does not bind 'Lys-48'-linked ubiquitin. Positively regulates the internalization of ligand-activated EGFR by binding to the Ub moiety of ubiquitinated EGFR at the cell membrane.</text>
</comment>
<dbReference type="InterPro" id="IPR002110">
    <property type="entry name" value="Ankyrin_rpt"/>
</dbReference>
<feature type="compositionally biased region" description="Low complexity" evidence="9">
    <location>
        <begin position="450"/>
        <end position="473"/>
    </location>
</feature>
<dbReference type="GO" id="GO:0005886">
    <property type="term" value="C:plasma membrane"/>
    <property type="evidence" value="ECO:0007669"/>
    <property type="project" value="UniProtKB-SubCell"/>
</dbReference>
<feature type="region of interest" description="Disordered" evidence="9">
    <location>
        <begin position="446"/>
        <end position="473"/>
    </location>
</feature>
<evidence type="ECO:0000313" key="11">
    <source>
        <dbReference type="Proteomes" id="UP001190640"/>
    </source>
</evidence>
<evidence type="ECO:0000256" key="9">
    <source>
        <dbReference type="SAM" id="MobiDB-lite"/>
    </source>
</evidence>
<keyword evidence="5" id="KW-0967">Endosome</keyword>
<dbReference type="PROSITE" id="PS50330">
    <property type="entry name" value="UIM"/>
    <property type="match status" value="2"/>
</dbReference>
<dbReference type="GO" id="GO:0048471">
    <property type="term" value="C:perinuclear region of cytoplasm"/>
    <property type="evidence" value="ECO:0007669"/>
    <property type="project" value="UniProtKB-ARBA"/>
</dbReference>
<dbReference type="GO" id="GO:0005770">
    <property type="term" value="C:late endosome"/>
    <property type="evidence" value="ECO:0007669"/>
    <property type="project" value="UniProtKB-SubCell"/>
</dbReference>
<evidence type="ECO:0000256" key="5">
    <source>
        <dbReference type="ARBA" id="ARBA00022753"/>
    </source>
</evidence>
<dbReference type="PANTHER" id="PTHR12447:SF3">
    <property type="entry name" value="ANKYRIN REPEAT DOMAIN-CONTAINING PROTEIN 13B"/>
    <property type="match status" value="1"/>
</dbReference>
<dbReference type="Pfam" id="PF11904">
    <property type="entry name" value="ANKRD13_C"/>
    <property type="match status" value="1"/>
</dbReference>
<dbReference type="CTD" id="124930"/>
<proteinExistence type="predicted"/>
<name>A0AA97LLR5_EUBMA</name>
<feature type="repeat" description="ANK" evidence="8">
    <location>
        <begin position="47"/>
        <end position="79"/>
    </location>
</feature>
<dbReference type="Gene3D" id="1.25.40.20">
    <property type="entry name" value="Ankyrin repeat-containing domain"/>
    <property type="match status" value="1"/>
</dbReference>
<keyword evidence="3" id="KW-1003">Cell membrane</keyword>
<feature type="compositionally biased region" description="Basic and acidic residues" evidence="9">
    <location>
        <begin position="595"/>
        <end position="608"/>
    </location>
</feature>
<dbReference type="SMART" id="SM00248">
    <property type="entry name" value="ANK"/>
    <property type="match status" value="2"/>
</dbReference>
<reference evidence="12" key="1">
    <citation type="submission" date="2025-08" db="UniProtKB">
        <authorList>
            <consortium name="RefSeq"/>
        </authorList>
    </citation>
    <scope>IDENTIFICATION</scope>
    <source>
        <tissue evidence="12">Blood</tissue>
    </source>
</reference>
<dbReference type="PROSITE" id="PS50088">
    <property type="entry name" value="ANK_REPEAT"/>
    <property type="match status" value="1"/>
</dbReference>
<dbReference type="PANTHER" id="PTHR12447">
    <property type="entry name" value="ANKYRIN REPEAT DOMAIN-CONTAINING PROTEIN 13"/>
    <property type="match status" value="1"/>
</dbReference>
<gene>
    <name evidence="12" type="primary">ANKRD13B</name>
</gene>
<dbReference type="KEGG" id="emc:129344953"/>